<evidence type="ECO:0000313" key="3">
    <source>
        <dbReference type="EMBL" id="UJO15444.1"/>
    </source>
</evidence>
<protein>
    <submittedName>
        <fullName evidence="3">Ecp35</fullName>
    </submittedName>
    <submittedName>
        <fullName evidence="2">Extracellular protein 35</fullName>
    </submittedName>
</protein>
<dbReference type="AlphaFoldDB" id="A0A1P8YXK3"/>
<name>A0A1P8YXK3_PASFU</name>
<evidence type="ECO:0000313" key="2">
    <source>
        <dbReference type="EMBL" id="AQA29239.1"/>
    </source>
</evidence>
<evidence type="ECO:0000256" key="1">
    <source>
        <dbReference type="SAM" id="SignalP"/>
    </source>
</evidence>
<gene>
    <name evidence="2" type="primary">Ecp35</name>
    <name evidence="3" type="ORF">CLAFUR5_14690</name>
</gene>
<feature type="signal peptide" evidence="1">
    <location>
        <begin position="1"/>
        <end position="17"/>
    </location>
</feature>
<evidence type="ECO:0000313" key="4">
    <source>
        <dbReference type="Proteomes" id="UP000756132"/>
    </source>
</evidence>
<proteinExistence type="predicted"/>
<keyword evidence="4" id="KW-1185">Reference proteome</keyword>
<keyword evidence="1" id="KW-0732">Signal</keyword>
<accession>A0A1P8YXK3</accession>
<reference evidence="3" key="3">
    <citation type="journal article" date="2022" name="Microb. Genom.">
        <title>A chromosome-scale genome assembly of the tomato pathogen Cladosporium fulvum reveals a compartmentalized genome architecture and the presence of a dispensable chromosome.</title>
        <authorList>
            <person name="Zaccaron A.Z."/>
            <person name="Chen L.H."/>
            <person name="Samaras A."/>
            <person name="Stergiopoulos I."/>
        </authorList>
    </citation>
    <scope>NUCLEOTIDE SEQUENCE</scope>
    <source>
        <strain evidence="3">Race5_Kim</strain>
    </source>
</reference>
<sequence>MRITLVSTVLFLQLGYALNIRCGLACLCCTIPGIDNFHGWYQDDGSGDCVCSSQYQRCPNRGDYGCTGFD</sequence>
<reference evidence="2" key="1">
    <citation type="submission" date="2016-10" db="EMBL/GenBank/DDBJ databases">
        <title>Novel effectors identified in the apoplast of Cladosporium fulvum-infected tomato.</title>
        <authorList>
            <person name="Mesarich C.H."/>
            <person name="de Wit P.J.G.M."/>
        </authorList>
    </citation>
    <scope>NUCLEOTIDE SEQUENCE</scope>
    <source>
        <strain evidence="2">0WU</strain>
    </source>
</reference>
<feature type="chain" id="PRO_5040573424" evidence="1">
    <location>
        <begin position="18"/>
        <end position="70"/>
    </location>
</feature>
<organism evidence="2">
    <name type="scientific">Passalora fulva</name>
    <name type="common">Tomato leaf mold</name>
    <name type="synonym">Cladosporium fulvum</name>
    <dbReference type="NCBI Taxonomy" id="5499"/>
    <lineage>
        <taxon>Eukaryota</taxon>
        <taxon>Fungi</taxon>
        <taxon>Dikarya</taxon>
        <taxon>Ascomycota</taxon>
        <taxon>Pezizomycotina</taxon>
        <taxon>Dothideomycetes</taxon>
        <taxon>Dothideomycetidae</taxon>
        <taxon>Mycosphaerellales</taxon>
        <taxon>Mycosphaerellaceae</taxon>
        <taxon>Fulvia</taxon>
    </lineage>
</organism>
<reference evidence="3" key="2">
    <citation type="submission" date="2021-12" db="EMBL/GenBank/DDBJ databases">
        <authorList>
            <person name="Zaccaron A."/>
            <person name="Stergiopoulos I."/>
        </authorList>
    </citation>
    <scope>NUCLEOTIDE SEQUENCE</scope>
    <source>
        <strain evidence="3">Race5_Kim</strain>
    </source>
</reference>
<dbReference type="EMBL" id="KX943068">
    <property type="protein sequence ID" value="AQA29239.1"/>
    <property type="molecule type" value="Genomic_DNA"/>
</dbReference>
<dbReference type="Proteomes" id="UP000756132">
    <property type="component" value="Chromosome 3"/>
</dbReference>
<dbReference type="EMBL" id="CP090165">
    <property type="protein sequence ID" value="UJO15444.1"/>
    <property type="molecule type" value="Genomic_DNA"/>
</dbReference>